<gene>
    <name evidence="2" type="ORF">ACFFVF_13590</name>
</gene>
<keyword evidence="3" id="KW-1185">Reference proteome</keyword>
<proteinExistence type="predicted"/>
<protein>
    <submittedName>
        <fullName evidence="2">DCC1-like thiol-disulfide oxidoreductase family protein</fullName>
    </submittedName>
</protein>
<sequence>MKKVVFFYDNWCPRCTKFAKTVALLDWLKLLDIKKLRDIEHESLFIGIDFNLAKKQMASYTTRWNYSFKTIYLIFARIPICFLFVPFLFLLQITGLGQHFYVQLAIHPKIIPLHCDTESCEI</sequence>
<dbReference type="RefSeq" id="WP_236457502.1">
    <property type="nucleotide sequence ID" value="NZ_CBCSGE010000006.1"/>
</dbReference>
<dbReference type="Pfam" id="PF04134">
    <property type="entry name" value="DCC1-like"/>
    <property type="match status" value="1"/>
</dbReference>
<organism evidence="2 3">
    <name type="scientific">Flavobacterium jumunjinense</name>
    <dbReference type="NCBI Taxonomy" id="998845"/>
    <lineage>
        <taxon>Bacteria</taxon>
        <taxon>Pseudomonadati</taxon>
        <taxon>Bacteroidota</taxon>
        <taxon>Flavobacteriia</taxon>
        <taxon>Flavobacteriales</taxon>
        <taxon>Flavobacteriaceae</taxon>
        <taxon>Flavobacterium</taxon>
    </lineage>
</organism>
<dbReference type="InterPro" id="IPR007263">
    <property type="entry name" value="DCC1-like"/>
</dbReference>
<keyword evidence="1" id="KW-0812">Transmembrane</keyword>
<keyword evidence="1" id="KW-0472">Membrane</keyword>
<feature type="transmembrane region" description="Helical" evidence="1">
    <location>
        <begin position="71"/>
        <end position="91"/>
    </location>
</feature>
<name>A0ABV5GQ89_9FLAO</name>
<comment type="caution">
    <text evidence="2">The sequence shown here is derived from an EMBL/GenBank/DDBJ whole genome shotgun (WGS) entry which is preliminary data.</text>
</comment>
<dbReference type="EMBL" id="JBHMEY010000059">
    <property type="protein sequence ID" value="MFB9097550.1"/>
    <property type="molecule type" value="Genomic_DNA"/>
</dbReference>
<keyword evidence="1" id="KW-1133">Transmembrane helix</keyword>
<evidence type="ECO:0000313" key="2">
    <source>
        <dbReference type="EMBL" id="MFB9097550.1"/>
    </source>
</evidence>
<evidence type="ECO:0000313" key="3">
    <source>
        <dbReference type="Proteomes" id="UP001589607"/>
    </source>
</evidence>
<dbReference type="Proteomes" id="UP001589607">
    <property type="component" value="Unassembled WGS sequence"/>
</dbReference>
<accession>A0ABV5GQ89</accession>
<reference evidence="2 3" key="1">
    <citation type="submission" date="2024-09" db="EMBL/GenBank/DDBJ databases">
        <authorList>
            <person name="Sun Q."/>
            <person name="Mori K."/>
        </authorList>
    </citation>
    <scope>NUCLEOTIDE SEQUENCE [LARGE SCALE GENOMIC DNA]</scope>
    <source>
        <strain evidence="2 3">CECT 7955</strain>
    </source>
</reference>
<evidence type="ECO:0000256" key="1">
    <source>
        <dbReference type="SAM" id="Phobius"/>
    </source>
</evidence>